<evidence type="ECO:0000313" key="1">
    <source>
        <dbReference type="EMBL" id="GBQ84803.1"/>
    </source>
</evidence>
<sequence>MSITPAAHQSSIGTETGFSRFSLSERLVLTAIQAASSRLEEVLSNLDSPNLDGPEPYLTDDDLECLEDQGYTIDGLVRMPITDGYLLRQLALSEDTELPKPLKDAILAVFPDERAFCVTGSVAMSPEAFNAIVAHAPKDLTFDYSYAAPELRVEAPEDSPSP</sequence>
<evidence type="ECO:0000313" key="2">
    <source>
        <dbReference type="Proteomes" id="UP001065047"/>
    </source>
</evidence>
<dbReference type="EMBL" id="BAPF01000050">
    <property type="protein sequence ID" value="GBQ84803.1"/>
    <property type="molecule type" value="Genomic_DNA"/>
</dbReference>
<dbReference type="Proteomes" id="UP001065047">
    <property type="component" value="Unassembled WGS sequence"/>
</dbReference>
<dbReference type="GeneID" id="29556875"/>
<name>A0ABQ0PYK5_9PROT</name>
<proteinExistence type="predicted"/>
<dbReference type="RefSeq" id="WP_061505603.1">
    <property type="nucleotide sequence ID" value="NZ_BAPF01000050.1"/>
</dbReference>
<gene>
    <name evidence="1" type="ORF">AA14337_2917</name>
</gene>
<reference evidence="1" key="1">
    <citation type="submission" date="2013-04" db="EMBL/GenBank/DDBJ databases">
        <title>The genome sequencing project of 58 acetic acid bacteria.</title>
        <authorList>
            <person name="Okamoto-Kainuma A."/>
            <person name="Ishikawa M."/>
            <person name="Umino S."/>
            <person name="Koizumi Y."/>
            <person name="Shiwa Y."/>
            <person name="Yoshikawa H."/>
            <person name="Matsutani M."/>
            <person name="Matsushita K."/>
        </authorList>
    </citation>
    <scope>NUCLEOTIDE SEQUENCE</scope>
    <source>
        <strain evidence="1">DSM 14337</strain>
    </source>
</reference>
<protein>
    <submittedName>
        <fullName evidence="1">Uncharacterized protein</fullName>
    </submittedName>
</protein>
<keyword evidence="2" id="KW-1185">Reference proteome</keyword>
<accession>A0ABQ0PYK5</accession>
<comment type="caution">
    <text evidence="1">The sequence shown here is derived from an EMBL/GenBank/DDBJ whole genome shotgun (WGS) entry which is preliminary data.</text>
</comment>
<organism evidence="1 2">
    <name type="scientific">Acetobacter malorum DSM 14337</name>
    <dbReference type="NCBI Taxonomy" id="1307910"/>
    <lineage>
        <taxon>Bacteria</taxon>
        <taxon>Pseudomonadati</taxon>
        <taxon>Pseudomonadota</taxon>
        <taxon>Alphaproteobacteria</taxon>
        <taxon>Acetobacterales</taxon>
        <taxon>Acetobacteraceae</taxon>
        <taxon>Acetobacter</taxon>
    </lineage>
</organism>